<name>A0ABN2L4I5_9MICC</name>
<dbReference type="Proteomes" id="UP001501204">
    <property type="component" value="Unassembled WGS sequence"/>
</dbReference>
<reference evidence="1 2" key="1">
    <citation type="journal article" date="2019" name="Int. J. Syst. Evol. Microbiol.">
        <title>The Global Catalogue of Microorganisms (GCM) 10K type strain sequencing project: providing services to taxonomists for standard genome sequencing and annotation.</title>
        <authorList>
            <consortium name="The Broad Institute Genomics Platform"/>
            <consortium name="The Broad Institute Genome Sequencing Center for Infectious Disease"/>
            <person name="Wu L."/>
            <person name="Ma J."/>
        </authorList>
    </citation>
    <scope>NUCLEOTIDE SEQUENCE [LARGE SCALE GENOMIC DNA]</scope>
    <source>
        <strain evidence="1 2">JCM 14735</strain>
    </source>
</reference>
<proteinExistence type="predicted"/>
<comment type="caution">
    <text evidence="1">The sequence shown here is derived from an EMBL/GenBank/DDBJ whole genome shotgun (WGS) entry which is preliminary data.</text>
</comment>
<dbReference type="SUPFAM" id="SSF50475">
    <property type="entry name" value="FMN-binding split barrel"/>
    <property type="match status" value="1"/>
</dbReference>
<dbReference type="EMBL" id="BAAAOA010000046">
    <property type="protein sequence ID" value="GAA1773875.1"/>
    <property type="molecule type" value="Genomic_DNA"/>
</dbReference>
<dbReference type="InterPro" id="IPR012349">
    <property type="entry name" value="Split_barrel_FMN-bd"/>
</dbReference>
<dbReference type="InterPro" id="IPR024747">
    <property type="entry name" value="Pyridox_Oxase-rel"/>
</dbReference>
<evidence type="ECO:0000313" key="1">
    <source>
        <dbReference type="EMBL" id="GAA1773875.1"/>
    </source>
</evidence>
<sequence length="171" mass="19096">MPPVATMTRVTPAEAACQNDRMSNPMNISGRNPDKEARAHRSPVTVLSPEQCWEHLYSSRFGRIATMDGDEIEITPINLVADDEKIYFRTAEGTKLLHLVLNEHVAVHVDHAQGGEAWSVLVRGTARRLTDAEETARVDELPLRPWVGTPKPEYVEVVPTKITGRVFHLGH</sequence>
<keyword evidence="2" id="KW-1185">Reference proteome</keyword>
<dbReference type="Pfam" id="PF12900">
    <property type="entry name" value="Pyridox_ox_2"/>
    <property type="match status" value="1"/>
</dbReference>
<protein>
    <submittedName>
        <fullName evidence="1">Pyridoxamine 5'-phosphate oxidase family protein</fullName>
    </submittedName>
</protein>
<accession>A0ABN2L4I5</accession>
<gene>
    <name evidence="1" type="ORF">GCM10009767_34730</name>
</gene>
<dbReference type="Gene3D" id="2.30.110.10">
    <property type="entry name" value="Electron Transport, Fmn-binding Protein, Chain A"/>
    <property type="match status" value="1"/>
</dbReference>
<organism evidence="1 2">
    <name type="scientific">Kocuria aegyptia</name>
    <dbReference type="NCBI Taxonomy" id="330943"/>
    <lineage>
        <taxon>Bacteria</taxon>
        <taxon>Bacillati</taxon>
        <taxon>Actinomycetota</taxon>
        <taxon>Actinomycetes</taxon>
        <taxon>Micrococcales</taxon>
        <taxon>Micrococcaceae</taxon>
        <taxon>Kocuria</taxon>
    </lineage>
</organism>
<evidence type="ECO:0000313" key="2">
    <source>
        <dbReference type="Proteomes" id="UP001501204"/>
    </source>
</evidence>